<dbReference type="SUPFAM" id="SSF56655">
    <property type="entry name" value="Carbohydrate phosphatase"/>
    <property type="match status" value="1"/>
</dbReference>
<dbReference type="CDD" id="cd01637">
    <property type="entry name" value="IMPase_like"/>
    <property type="match status" value="1"/>
</dbReference>
<dbReference type="STRING" id="1514971.AUR64_04155"/>
<dbReference type="GO" id="GO:0042132">
    <property type="term" value="F:fructose 1,6-bisphosphate 1-phosphatase activity"/>
    <property type="evidence" value="ECO:0007669"/>
    <property type="project" value="UniProtKB-EC"/>
</dbReference>
<reference evidence="9 10" key="1">
    <citation type="submission" date="2015-12" db="EMBL/GenBank/DDBJ databases">
        <title>Haloprofundus marisrubri gen. nov., sp. nov., an extremely halophilic archaeon isolated from the Discovery deep brine-seawater interface in the Red Sea.</title>
        <authorList>
            <person name="Zhang G."/>
            <person name="Stingl U."/>
            <person name="Rashid M."/>
        </authorList>
    </citation>
    <scope>NUCLEOTIDE SEQUENCE [LARGE SCALE GENOMIC DNA]</scope>
    <source>
        <strain evidence="9 10">SB9</strain>
    </source>
</reference>
<comment type="catalytic activity">
    <reaction evidence="1">
        <text>beta-D-fructose 1,6-bisphosphate + H2O = beta-D-fructose 6-phosphate + phosphate</text>
        <dbReference type="Rhea" id="RHEA:11064"/>
        <dbReference type="ChEBI" id="CHEBI:15377"/>
        <dbReference type="ChEBI" id="CHEBI:32966"/>
        <dbReference type="ChEBI" id="CHEBI:43474"/>
        <dbReference type="ChEBI" id="CHEBI:57634"/>
        <dbReference type="EC" id="3.1.3.11"/>
    </reaction>
</comment>
<feature type="binding site" evidence="8">
    <location>
        <position position="84"/>
    </location>
    <ligand>
        <name>Mg(2+)</name>
        <dbReference type="ChEBI" id="CHEBI:18420"/>
        <label>1</label>
        <note>catalytic</note>
    </ligand>
</feature>
<evidence type="ECO:0000256" key="6">
    <source>
        <dbReference type="ARBA" id="ARBA00023277"/>
    </source>
</evidence>
<keyword evidence="3 8" id="KW-0479">Metal-binding</keyword>
<evidence type="ECO:0000256" key="1">
    <source>
        <dbReference type="ARBA" id="ARBA00001273"/>
    </source>
</evidence>
<feature type="binding site" evidence="8">
    <location>
        <position position="66"/>
    </location>
    <ligand>
        <name>Mg(2+)</name>
        <dbReference type="ChEBI" id="CHEBI:18420"/>
        <label>1</label>
        <note>catalytic</note>
    </ligand>
</feature>
<dbReference type="InterPro" id="IPR000760">
    <property type="entry name" value="Inositol_monophosphatase-like"/>
</dbReference>
<keyword evidence="6" id="KW-0119">Carbohydrate metabolism</keyword>
<proteinExistence type="inferred from homology"/>
<evidence type="ECO:0000256" key="2">
    <source>
        <dbReference type="ARBA" id="ARBA00013093"/>
    </source>
</evidence>
<comment type="similarity">
    <text evidence="7">Belongs to the inositol monophosphatase superfamily. FBPase class 4 family.</text>
</comment>
<evidence type="ECO:0000256" key="7">
    <source>
        <dbReference type="ARBA" id="ARBA00038103"/>
    </source>
</evidence>
<comment type="caution">
    <text evidence="9">The sequence shown here is derived from an EMBL/GenBank/DDBJ whole genome shotgun (WGS) entry which is preliminary data.</text>
</comment>
<dbReference type="GO" id="GO:0007165">
    <property type="term" value="P:signal transduction"/>
    <property type="evidence" value="ECO:0007669"/>
    <property type="project" value="TreeGrafter"/>
</dbReference>
<keyword evidence="10" id="KW-1185">Reference proteome</keyword>
<keyword evidence="4" id="KW-0378">Hydrolase</keyword>
<dbReference type="GO" id="GO:0006020">
    <property type="term" value="P:inositol metabolic process"/>
    <property type="evidence" value="ECO:0007669"/>
    <property type="project" value="TreeGrafter"/>
</dbReference>
<feature type="binding site" evidence="8">
    <location>
        <position position="212"/>
    </location>
    <ligand>
        <name>Mg(2+)</name>
        <dbReference type="ChEBI" id="CHEBI:18420"/>
        <label>1</label>
        <note>catalytic</note>
    </ligand>
</feature>
<dbReference type="PRINTS" id="PR00377">
    <property type="entry name" value="IMPHPHTASES"/>
</dbReference>
<dbReference type="Proteomes" id="UP000054387">
    <property type="component" value="Unassembled WGS sequence"/>
</dbReference>
<dbReference type="GO" id="GO:0046872">
    <property type="term" value="F:metal ion binding"/>
    <property type="evidence" value="ECO:0007669"/>
    <property type="project" value="UniProtKB-KW"/>
</dbReference>
<name>A0A0W1RD94_9EURY</name>
<dbReference type="PANTHER" id="PTHR20854:SF4">
    <property type="entry name" value="INOSITOL-1-MONOPHOSPHATASE-RELATED"/>
    <property type="match status" value="1"/>
</dbReference>
<evidence type="ECO:0000256" key="8">
    <source>
        <dbReference type="PIRSR" id="PIRSR600760-2"/>
    </source>
</evidence>
<dbReference type="AlphaFoldDB" id="A0A0W1RD94"/>
<dbReference type="OrthoDB" id="58111at2157"/>
<keyword evidence="5 8" id="KW-0460">Magnesium</keyword>
<dbReference type="GO" id="GO:0008934">
    <property type="term" value="F:inositol monophosphate 1-phosphatase activity"/>
    <property type="evidence" value="ECO:0007669"/>
    <property type="project" value="TreeGrafter"/>
</dbReference>
<feature type="binding site" evidence="8">
    <location>
        <position position="87"/>
    </location>
    <ligand>
        <name>Mg(2+)</name>
        <dbReference type="ChEBI" id="CHEBI:18420"/>
        <label>1</label>
        <note>catalytic</note>
    </ligand>
</feature>
<dbReference type="PANTHER" id="PTHR20854">
    <property type="entry name" value="INOSITOL MONOPHOSPHATASE"/>
    <property type="match status" value="1"/>
</dbReference>
<dbReference type="PROSITE" id="PS00629">
    <property type="entry name" value="IMP_1"/>
    <property type="match status" value="1"/>
</dbReference>
<dbReference type="RefSeq" id="WP_058580188.1">
    <property type="nucleotide sequence ID" value="NZ_LOPU01000004.1"/>
</dbReference>
<organism evidence="9 10">
    <name type="scientific">Haloprofundus marisrubri</name>
    <dbReference type="NCBI Taxonomy" id="1514971"/>
    <lineage>
        <taxon>Archaea</taxon>
        <taxon>Methanobacteriati</taxon>
        <taxon>Methanobacteriota</taxon>
        <taxon>Stenosarchaea group</taxon>
        <taxon>Halobacteria</taxon>
        <taxon>Halobacteriales</taxon>
        <taxon>Haloferacaceae</taxon>
        <taxon>Haloprofundus</taxon>
    </lineage>
</organism>
<dbReference type="Gene3D" id="3.30.540.10">
    <property type="entry name" value="Fructose-1,6-Bisphosphatase, subunit A, domain 1"/>
    <property type="match status" value="1"/>
</dbReference>
<evidence type="ECO:0000313" key="10">
    <source>
        <dbReference type="Proteomes" id="UP000054387"/>
    </source>
</evidence>
<evidence type="ECO:0000313" key="9">
    <source>
        <dbReference type="EMBL" id="KTG11454.1"/>
    </source>
</evidence>
<sequence>MPSRETIVIDAARAGATYARDHFETVLDVERKSGKTDLVTDIDRMTQRQIVSVINEYFPNDEIVGEEEDERKTVPDEGYAWIIDPIDGTQNYVHGIPEWVTSVAVVHDGDPVSCVNVAPALDERYRSTQRRILRDGQSISVSDRTDVETFLVAPTLPWQKSDSEIIGVLSQTIIERFGELRRTGSAQLTLSMVASGAFDAAVTLDTVANPWDTVAGVHHVRQAGGVVTDVEGDEWNTDSQGVVASNGNNHDAIVEAVQTVLNQPES</sequence>
<dbReference type="InterPro" id="IPR020583">
    <property type="entry name" value="Inositol_monoP_metal-BS"/>
</dbReference>
<evidence type="ECO:0000256" key="3">
    <source>
        <dbReference type="ARBA" id="ARBA00022723"/>
    </source>
</evidence>
<dbReference type="EC" id="3.1.3.11" evidence="2"/>
<accession>A0A0W1RD94</accession>
<evidence type="ECO:0000256" key="4">
    <source>
        <dbReference type="ARBA" id="ARBA00022801"/>
    </source>
</evidence>
<dbReference type="EMBL" id="LOPU01000004">
    <property type="protein sequence ID" value="KTG11454.1"/>
    <property type="molecule type" value="Genomic_DNA"/>
</dbReference>
<gene>
    <name evidence="9" type="ORF">AUR64_04155</name>
</gene>
<dbReference type="Gene3D" id="3.40.190.80">
    <property type="match status" value="1"/>
</dbReference>
<dbReference type="Pfam" id="PF00459">
    <property type="entry name" value="Inositol_P"/>
    <property type="match status" value="1"/>
</dbReference>
<feature type="binding site" evidence="8">
    <location>
        <position position="86"/>
    </location>
    <ligand>
        <name>Mg(2+)</name>
        <dbReference type="ChEBI" id="CHEBI:18420"/>
        <label>1</label>
        <note>catalytic</note>
    </ligand>
</feature>
<protein>
    <recommendedName>
        <fullName evidence="2">fructose-bisphosphatase</fullName>
        <ecNumber evidence="2">3.1.3.11</ecNumber>
    </recommendedName>
</protein>
<evidence type="ECO:0000256" key="5">
    <source>
        <dbReference type="ARBA" id="ARBA00022842"/>
    </source>
</evidence>
<comment type="cofactor">
    <cofactor evidence="8">
        <name>Mg(2+)</name>
        <dbReference type="ChEBI" id="CHEBI:18420"/>
    </cofactor>
</comment>